<dbReference type="Proteomes" id="UP000637423">
    <property type="component" value="Unassembled WGS sequence"/>
</dbReference>
<comment type="caution">
    <text evidence="2">The sequence shown here is derived from an EMBL/GenBank/DDBJ whole genome shotgun (WGS) entry which is preliminary data.</text>
</comment>
<evidence type="ECO:0000256" key="1">
    <source>
        <dbReference type="SAM" id="MobiDB-lite"/>
    </source>
</evidence>
<keyword evidence="3" id="KW-1185">Reference proteome</keyword>
<feature type="region of interest" description="Disordered" evidence="1">
    <location>
        <begin position="1"/>
        <end position="29"/>
    </location>
</feature>
<organism evidence="2 3">
    <name type="scientific">Undibacterium terreum</name>
    <dbReference type="NCBI Taxonomy" id="1224302"/>
    <lineage>
        <taxon>Bacteria</taxon>
        <taxon>Pseudomonadati</taxon>
        <taxon>Pseudomonadota</taxon>
        <taxon>Betaproteobacteria</taxon>
        <taxon>Burkholderiales</taxon>
        <taxon>Oxalobacteraceae</taxon>
        <taxon>Undibacterium</taxon>
    </lineage>
</organism>
<dbReference type="SUPFAM" id="SSF159238">
    <property type="entry name" value="SO1590-like"/>
    <property type="match status" value="1"/>
</dbReference>
<dbReference type="InterPro" id="IPR021607">
    <property type="entry name" value="DUF3224"/>
</dbReference>
<sequence length="131" mass="13858">MTQHIKGSFDVKLTPQTSPGKPADTVPGRMSIDKQFNGELDAHSVGEMLAAMGNVKGSAGYVAIEQVTGKLQGRSGTFVLQHTGTMNRGAAQLSVTVVPDSGTGELTGLEGSMKIDIVDGKHFYEFDYTLP</sequence>
<dbReference type="EMBL" id="BMED01000001">
    <property type="protein sequence ID" value="GGC61591.1"/>
    <property type="molecule type" value="Genomic_DNA"/>
</dbReference>
<accession>A0A916U6G6</accession>
<dbReference type="Pfam" id="PF11528">
    <property type="entry name" value="DUF3224"/>
    <property type="match status" value="1"/>
</dbReference>
<dbReference type="Gene3D" id="2.40.350.10">
    <property type="entry name" value="SO1590-like"/>
    <property type="match status" value="1"/>
</dbReference>
<reference evidence="2" key="2">
    <citation type="submission" date="2020-09" db="EMBL/GenBank/DDBJ databases">
        <authorList>
            <person name="Sun Q."/>
            <person name="Zhou Y."/>
        </authorList>
    </citation>
    <scope>NUCLEOTIDE SEQUENCE</scope>
    <source>
        <strain evidence="2">CGMCC 1.10998</strain>
    </source>
</reference>
<name>A0A916U6G6_9BURK</name>
<dbReference type="RefSeq" id="WP_188565617.1">
    <property type="nucleotide sequence ID" value="NZ_BMED01000001.1"/>
</dbReference>
<protein>
    <recommendedName>
        <fullName evidence="4">DUF3224 domain-containing protein</fullName>
    </recommendedName>
</protein>
<evidence type="ECO:0000313" key="2">
    <source>
        <dbReference type="EMBL" id="GGC61591.1"/>
    </source>
</evidence>
<reference evidence="2" key="1">
    <citation type="journal article" date="2014" name="Int. J. Syst. Evol. Microbiol.">
        <title>Complete genome sequence of Corynebacterium casei LMG S-19264T (=DSM 44701T), isolated from a smear-ripened cheese.</title>
        <authorList>
            <consortium name="US DOE Joint Genome Institute (JGI-PGF)"/>
            <person name="Walter F."/>
            <person name="Albersmeier A."/>
            <person name="Kalinowski J."/>
            <person name="Ruckert C."/>
        </authorList>
    </citation>
    <scope>NUCLEOTIDE SEQUENCE</scope>
    <source>
        <strain evidence="2">CGMCC 1.10998</strain>
    </source>
</reference>
<evidence type="ECO:0008006" key="4">
    <source>
        <dbReference type="Google" id="ProtNLM"/>
    </source>
</evidence>
<dbReference type="InterPro" id="IPR023159">
    <property type="entry name" value="SO1590-like_sf"/>
</dbReference>
<evidence type="ECO:0000313" key="3">
    <source>
        <dbReference type="Proteomes" id="UP000637423"/>
    </source>
</evidence>
<proteinExistence type="predicted"/>
<dbReference type="AlphaFoldDB" id="A0A916U6G6"/>
<gene>
    <name evidence="2" type="ORF">GCM10011396_05690</name>
</gene>